<keyword evidence="3" id="KW-1185">Reference proteome</keyword>
<reference evidence="2 3" key="1">
    <citation type="submission" date="2017-11" db="EMBL/GenBank/DDBJ databases">
        <title>Rhodohalobacter 15182 sp. nov., isolated from a salt lake.</title>
        <authorList>
            <person name="Han S."/>
        </authorList>
    </citation>
    <scope>NUCLEOTIDE SEQUENCE [LARGE SCALE GENOMIC DNA]</scope>
    <source>
        <strain evidence="2 3">15182</strain>
    </source>
</reference>
<dbReference type="SMART" id="SM00953">
    <property type="entry name" value="RES"/>
    <property type="match status" value="1"/>
</dbReference>
<dbReference type="Pfam" id="PF18870">
    <property type="entry name" value="HEPN_RES_NTD1"/>
    <property type="match status" value="1"/>
</dbReference>
<dbReference type="Proteomes" id="UP000233398">
    <property type="component" value="Unassembled WGS sequence"/>
</dbReference>
<comment type="caution">
    <text evidence="2">The sequence shown here is derived from an EMBL/GenBank/DDBJ whole genome shotgun (WGS) entry which is preliminary data.</text>
</comment>
<name>A0A2N0VHM1_9BACT</name>
<dbReference type="InterPro" id="IPR041206">
    <property type="entry name" value="HEPN/RES_NTD1"/>
</dbReference>
<evidence type="ECO:0000313" key="3">
    <source>
        <dbReference type="Proteomes" id="UP000233398"/>
    </source>
</evidence>
<evidence type="ECO:0000313" key="2">
    <source>
        <dbReference type="EMBL" id="PKD43696.1"/>
    </source>
</evidence>
<sequence length="354" mass="40836">MNCCSNCFDDIELTGFITSNSVKSGDCDYCSKTNTSLINPREFEEKFISLIDIYEPVKGEVEGDISPDLIHKKIQDDWSIFNGDISANVHQSLLKEILSSSFKANDRLFSEPYELRVILHKLEEADSLEKEWEAFANEIKTNNRFFIGESINLDLLKDLFRVHTKAYKKGKLFYRGRISKEKGYQKEKMGKPPIELSESGRANPIGIPYLYLSTEKETVLYESRATHSDFVTIAEFRLIADNMKVLRLRRIDDLSPFMAEDGLENYLKYKNYLKRLEHELSRPLRTHDNKMLDYLPTQYLCEYVKSLGYDAIEYGSSLHDGGINLAVFDDSKLEITDIKVHEIISIQLDSKIVS</sequence>
<dbReference type="RefSeq" id="WP_101073236.1">
    <property type="nucleotide sequence ID" value="NZ_PISP01000002.1"/>
</dbReference>
<proteinExistence type="predicted"/>
<organism evidence="2 3">
    <name type="scientific">Rhodohalobacter barkolensis</name>
    <dbReference type="NCBI Taxonomy" id="2053187"/>
    <lineage>
        <taxon>Bacteria</taxon>
        <taxon>Pseudomonadati</taxon>
        <taxon>Balneolota</taxon>
        <taxon>Balneolia</taxon>
        <taxon>Balneolales</taxon>
        <taxon>Balneolaceae</taxon>
        <taxon>Rhodohalobacter</taxon>
    </lineage>
</organism>
<dbReference type="AlphaFoldDB" id="A0A2N0VHM1"/>
<dbReference type="Pfam" id="PF08808">
    <property type="entry name" value="RES"/>
    <property type="match status" value="1"/>
</dbReference>
<gene>
    <name evidence="2" type="ORF">CWD77_09045</name>
</gene>
<dbReference type="EMBL" id="PISP01000002">
    <property type="protein sequence ID" value="PKD43696.1"/>
    <property type="molecule type" value="Genomic_DNA"/>
</dbReference>
<dbReference type="OrthoDB" id="648213at2"/>
<feature type="domain" description="RES" evidence="1">
    <location>
        <begin position="185"/>
        <end position="342"/>
    </location>
</feature>
<accession>A0A2N0VHM1</accession>
<protein>
    <recommendedName>
        <fullName evidence="1">RES domain-containing protein</fullName>
    </recommendedName>
</protein>
<dbReference type="InterPro" id="IPR014914">
    <property type="entry name" value="RES_dom"/>
</dbReference>
<evidence type="ECO:0000259" key="1">
    <source>
        <dbReference type="SMART" id="SM00953"/>
    </source>
</evidence>